<dbReference type="PROSITE" id="PS51203">
    <property type="entry name" value="CS"/>
    <property type="match status" value="1"/>
</dbReference>
<keyword evidence="2 3" id="KW-0802">TPR repeat</keyword>
<feature type="region of interest" description="Disordered" evidence="4">
    <location>
        <begin position="806"/>
        <end position="829"/>
    </location>
</feature>
<feature type="domain" description="CS" evidence="5">
    <location>
        <begin position="668"/>
        <end position="772"/>
    </location>
</feature>
<feature type="region of interest" description="Disordered" evidence="4">
    <location>
        <begin position="499"/>
        <end position="547"/>
    </location>
</feature>
<dbReference type="Proteomes" id="UP000239899">
    <property type="component" value="Unassembled WGS sequence"/>
</dbReference>
<dbReference type="SUPFAM" id="SSF48452">
    <property type="entry name" value="TPR-like"/>
    <property type="match status" value="1"/>
</dbReference>
<dbReference type="EMBL" id="LHPG02000005">
    <property type="protein sequence ID" value="PRW58678.1"/>
    <property type="molecule type" value="Genomic_DNA"/>
</dbReference>
<organism evidence="6 7">
    <name type="scientific">Chlorella sorokiniana</name>
    <name type="common">Freshwater green alga</name>
    <dbReference type="NCBI Taxonomy" id="3076"/>
    <lineage>
        <taxon>Eukaryota</taxon>
        <taxon>Viridiplantae</taxon>
        <taxon>Chlorophyta</taxon>
        <taxon>core chlorophytes</taxon>
        <taxon>Trebouxiophyceae</taxon>
        <taxon>Chlorellales</taxon>
        <taxon>Chlorellaceae</taxon>
        <taxon>Chlorella clade</taxon>
        <taxon>Chlorella</taxon>
    </lineage>
</organism>
<dbReference type="PANTHER" id="PTHR22904">
    <property type="entry name" value="TPR REPEAT CONTAINING PROTEIN"/>
    <property type="match status" value="1"/>
</dbReference>
<dbReference type="PANTHER" id="PTHR22904:SF533">
    <property type="entry name" value="HSP70-HSP90 ORGANIZING PROTEIN 3"/>
    <property type="match status" value="1"/>
</dbReference>
<dbReference type="Gene3D" id="1.25.40.10">
    <property type="entry name" value="Tetratricopeptide repeat domain"/>
    <property type="match status" value="1"/>
</dbReference>
<evidence type="ECO:0000256" key="1">
    <source>
        <dbReference type="ARBA" id="ARBA00022737"/>
    </source>
</evidence>
<feature type="region of interest" description="Disordered" evidence="4">
    <location>
        <begin position="339"/>
        <end position="360"/>
    </location>
</feature>
<dbReference type="GO" id="GO:0051879">
    <property type="term" value="F:Hsp90 protein binding"/>
    <property type="evidence" value="ECO:0007669"/>
    <property type="project" value="TreeGrafter"/>
</dbReference>
<dbReference type="STRING" id="3076.A0A2P6TX91"/>
<proteinExistence type="predicted"/>
<evidence type="ECO:0000256" key="3">
    <source>
        <dbReference type="PROSITE-ProRule" id="PRU00339"/>
    </source>
</evidence>
<sequence>MSAAGPELPSLDDVVRQHFGARREAPVQDPALRRLKAEHLKARGDDAIKDGNYRLAWERYSEAIELLPSKEGLHTLHSNRSMAYYKAQRYSDALADADAAASLAPRWPKAHWRRAAALLALKRAPEAVLAYREAWRLDRRDAEGAERMWGAVQRLTREQLARGVLSLLSELQAEGQLEAATEEEATEGEQTEALFRRIKMAHKDVPRPGPWYLHWLQEGMPPAQAYSERSAVHAEAKCYLQARADARAAIALLLAEERAAAEGHADTAEGQQQAGAGVANQQASGSSSGSSKSSSAAERRTQLAVAYQRLGQACMAEDKHPDRDCRGAAKAFLRAQETLAEQRSGPSAFSSKCSHGGRDSEVEETVRAGLEEASKELTITQMDEIQLEIYHEGTPEGTGAGATLTGLGAGGRLAPGQRAFRVLLRLAFPGANPADCGSRARELLRAGVAAAAGVDPLGVTIERITAPNAARGPPHLLVHMAALVGADLLKAASLAKAVTGSSSGSSGSGSRGSGSGGSSDGNSEGGSAPSSEPSAAEAAHAVAAAAPPSPEQLAAALGGQPLVAALGLPDPLHCAAEIEDVTPACAASEAERAQQDAINRGEVDVKAKDDRRLAHPVRPKMELELPYKLYKLVKADGSLVERVDKHPFCMSRVYYDASEKPEEVWTELSDGSCRWRQTGGEVKILALRVPQQLPSKHLAVDIEPYSIKVWNRATGEVYLEGELERGVVPEDCFWTHCGGEGEDGCALYLRKMNLELLQKHWQHSEMWWPRLFRCHGEIAWDDYEKDYSDLPEEVLARHRVTEAIQDRDRRAENGERTRREALQERDDMRKRARQERLAELRTGVRRSWVHLRRGLPPEQSYITA</sequence>
<dbReference type="InterPro" id="IPR011990">
    <property type="entry name" value="TPR-like_helical_dom_sf"/>
</dbReference>
<dbReference type="CDD" id="cd06467">
    <property type="entry name" value="p23_NUDC_like"/>
    <property type="match status" value="1"/>
</dbReference>
<reference evidence="6 7" key="1">
    <citation type="journal article" date="2018" name="Plant J.">
        <title>Genome sequences of Chlorella sorokiniana UTEX 1602 and Micractinium conductrix SAG 241.80: implications to maltose excretion by a green alga.</title>
        <authorList>
            <person name="Arriola M.B."/>
            <person name="Velmurugan N."/>
            <person name="Zhang Y."/>
            <person name="Plunkett M.H."/>
            <person name="Hondzo H."/>
            <person name="Barney B.M."/>
        </authorList>
    </citation>
    <scope>NUCLEOTIDE SEQUENCE [LARGE SCALE GENOMIC DNA]</scope>
    <source>
        <strain evidence="7">UTEX 1602</strain>
    </source>
</reference>
<dbReference type="Gene3D" id="2.60.40.790">
    <property type="match status" value="1"/>
</dbReference>
<comment type="caution">
    <text evidence="6">The sequence shown here is derived from an EMBL/GenBank/DDBJ whole genome shotgun (WGS) entry which is preliminary data.</text>
</comment>
<dbReference type="PROSITE" id="PS50005">
    <property type="entry name" value="TPR"/>
    <property type="match status" value="1"/>
</dbReference>
<keyword evidence="1" id="KW-0677">Repeat</keyword>
<evidence type="ECO:0000256" key="4">
    <source>
        <dbReference type="SAM" id="MobiDB-lite"/>
    </source>
</evidence>
<dbReference type="Pfam" id="PF04969">
    <property type="entry name" value="CS"/>
    <property type="match status" value="1"/>
</dbReference>
<dbReference type="SUPFAM" id="SSF49764">
    <property type="entry name" value="HSP20-like chaperones"/>
    <property type="match status" value="1"/>
</dbReference>
<gene>
    <name evidence="6" type="ORF">C2E21_2827</name>
</gene>
<dbReference type="AlphaFoldDB" id="A0A2P6TX91"/>
<evidence type="ECO:0000259" key="5">
    <source>
        <dbReference type="PROSITE" id="PS51203"/>
    </source>
</evidence>
<protein>
    <submittedName>
        <fullName evidence="6">Tetratricopeptide repeat 28</fullName>
    </submittedName>
</protein>
<evidence type="ECO:0000256" key="2">
    <source>
        <dbReference type="ARBA" id="ARBA00022803"/>
    </source>
</evidence>
<evidence type="ECO:0000313" key="7">
    <source>
        <dbReference type="Proteomes" id="UP000239899"/>
    </source>
</evidence>
<feature type="compositionally biased region" description="Gly residues" evidence="4">
    <location>
        <begin position="506"/>
        <end position="519"/>
    </location>
</feature>
<dbReference type="InterPro" id="IPR007052">
    <property type="entry name" value="CS_dom"/>
</dbReference>
<feature type="compositionally biased region" description="Low complexity" evidence="4">
    <location>
        <begin position="270"/>
        <end position="296"/>
    </location>
</feature>
<evidence type="ECO:0000313" key="6">
    <source>
        <dbReference type="EMBL" id="PRW58678.1"/>
    </source>
</evidence>
<feature type="compositionally biased region" description="Polar residues" evidence="4">
    <location>
        <begin position="339"/>
        <end position="353"/>
    </location>
</feature>
<feature type="compositionally biased region" description="Low complexity" evidence="4">
    <location>
        <begin position="520"/>
        <end position="546"/>
    </location>
</feature>
<dbReference type="SMART" id="SM00028">
    <property type="entry name" value="TPR"/>
    <property type="match status" value="3"/>
</dbReference>
<feature type="repeat" description="TPR" evidence="3">
    <location>
        <begin position="37"/>
        <end position="70"/>
    </location>
</feature>
<name>A0A2P6TX91_CHLSO</name>
<accession>A0A2P6TX91</accession>
<feature type="region of interest" description="Disordered" evidence="4">
    <location>
        <begin position="263"/>
        <end position="300"/>
    </location>
</feature>
<keyword evidence="7" id="KW-1185">Reference proteome</keyword>
<dbReference type="InterPro" id="IPR019734">
    <property type="entry name" value="TPR_rpt"/>
</dbReference>
<dbReference type="InterPro" id="IPR008978">
    <property type="entry name" value="HSP20-like_chaperone"/>
</dbReference>
<dbReference type="OrthoDB" id="20872at2759"/>